<dbReference type="OrthoDB" id="1430869at2759"/>
<dbReference type="EMBL" id="DF974321">
    <property type="protein sequence ID" value="GAU47505.1"/>
    <property type="molecule type" value="Genomic_DNA"/>
</dbReference>
<feature type="domain" description="Reverse transcriptase zinc-binding" evidence="1">
    <location>
        <begin position="49"/>
        <end position="134"/>
    </location>
</feature>
<dbReference type="Proteomes" id="UP000242715">
    <property type="component" value="Unassembled WGS sequence"/>
</dbReference>
<name>A0A2Z6PDV8_TRISU</name>
<evidence type="ECO:0000313" key="2">
    <source>
        <dbReference type="EMBL" id="GAU47505.1"/>
    </source>
</evidence>
<dbReference type="InterPro" id="IPR026960">
    <property type="entry name" value="RVT-Znf"/>
</dbReference>
<dbReference type="AlphaFoldDB" id="A0A2Z6PDV8"/>
<evidence type="ECO:0000313" key="3">
    <source>
        <dbReference type="Proteomes" id="UP000242715"/>
    </source>
</evidence>
<evidence type="ECO:0000259" key="1">
    <source>
        <dbReference type="Pfam" id="PF13966"/>
    </source>
</evidence>
<protein>
    <recommendedName>
        <fullName evidence="1">Reverse transcriptase zinc-binding domain-containing protein</fullName>
    </recommendedName>
</protein>
<accession>A0A2Z6PDV8</accession>
<organism evidence="2 3">
    <name type="scientific">Trifolium subterraneum</name>
    <name type="common">Subterranean clover</name>
    <dbReference type="NCBI Taxonomy" id="3900"/>
    <lineage>
        <taxon>Eukaryota</taxon>
        <taxon>Viridiplantae</taxon>
        <taxon>Streptophyta</taxon>
        <taxon>Embryophyta</taxon>
        <taxon>Tracheophyta</taxon>
        <taxon>Spermatophyta</taxon>
        <taxon>Magnoliopsida</taxon>
        <taxon>eudicotyledons</taxon>
        <taxon>Gunneridae</taxon>
        <taxon>Pentapetalae</taxon>
        <taxon>rosids</taxon>
        <taxon>fabids</taxon>
        <taxon>Fabales</taxon>
        <taxon>Fabaceae</taxon>
        <taxon>Papilionoideae</taxon>
        <taxon>50 kb inversion clade</taxon>
        <taxon>NPAAA clade</taxon>
        <taxon>Hologalegina</taxon>
        <taxon>IRL clade</taxon>
        <taxon>Trifolieae</taxon>
        <taxon>Trifolium</taxon>
    </lineage>
</organism>
<keyword evidence="3" id="KW-1185">Reference proteome</keyword>
<reference evidence="3" key="1">
    <citation type="journal article" date="2017" name="Front. Plant Sci.">
        <title>Climate Clever Clovers: New Paradigm to Reduce the Environmental Footprint of Ruminants by Breeding Low Methanogenic Forages Utilizing Haplotype Variation.</title>
        <authorList>
            <person name="Kaur P."/>
            <person name="Appels R."/>
            <person name="Bayer P.E."/>
            <person name="Keeble-Gagnere G."/>
            <person name="Wang J."/>
            <person name="Hirakawa H."/>
            <person name="Shirasawa K."/>
            <person name="Vercoe P."/>
            <person name="Stefanova K."/>
            <person name="Durmic Z."/>
            <person name="Nichols P."/>
            <person name="Revell C."/>
            <person name="Isobe S.N."/>
            <person name="Edwards D."/>
            <person name="Erskine W."/>
        </authorList>
    </citation>
    <scope>NUCLEOTIDE SEQUENCE [LARGE SCALE GENOMIC DNA]</scope>
    <source>
        <strain evidence="3">cv. Daliak</strain>
    </source>
</reference>
<sequence>MVDANGNWKIQLLSNFLSPTLLQRISSPAPCLEGGSDVHVWPGTRLGLFSVSSAYQMLQGYHILESESICKKVWRMDVSERIKCFAWQLIHGKLTTNKVCSRWGHGSPFCDHCSGVEETNIHVMRDCQHARLVWNHTVPVQGRLVFFVGDYNDWIVQNI</sequence>
<proteinExistence type="predicted"/>
<dbReference type="Pfam" id="PF13966">
    <property type="entry name" value="zf-RVT"/>
    <property type="match status" value="1"/>
</dbReference>
<gene>
    <name evidence="2" type="ORF">TSUD_367660</name>
</gene>